<dbReference type="PANTHER" id="PTHR10644">
    <property type="entry name" value="DNA REPAIR/RNA PROCESSING CPSF FAMILY"/>
    <property type="match status" value="1"/>
</dbReference>
<dbReference type="InterPro" id="IPR050358">
    <property type="entry name" value="RSE1/DDB1/CFT1"/>
</dbReference>
<evidence type="ECO:0000259" key="9">
    <source>
        <dbReference type="Pfam" id="PF23726"/>
    </source>
</evidence>
<keyword evidence="5" id="KW-0539">Nucleus</keyword>
<dbReference type="InterPro" id="IPR018846">
    <property type="entry name" value="Beta-prop_RSE1/DDB1/CPSF1_1st"/>
</dbReference>
<comment type="caution">
    <text evidence="10">The sequence shown here is derived from an EMBL/GenBank/DDBJ whole genome shotgun (WGS) entry which is preliminary data.</text>
</comment>
<comment type="subcellular location">
    <subcellularLocation>
        <location evidence="1">Nucleus</location>
    </subcellularLocation>
</comment>
<name>A0A9W8BJ69_9FUNG</name>
<feature type="domain" description="RSE1/DDB1/CPSF1 second beta-propeller" evidence="9">
    <location>
        <begin position="446"/>
        <end position="740"/>
    </location>
</feature>
<evidence type="ECO:0000256" key="4">
    <source>
        <dbReference type="ARBA" id="ARBA00023187"/>
    </source>
</evidence>
<evidence type="ECO:0000256" key="3">
    <source>
        <dbReference type="ARBA" id="ARBA00022728"/>
    </source>
</evidence>
<gene>
    <name evidence="10" type="primary">RSE1</name>
    <name evidence="10" type="ORF">H4R26_001053</name>
</gene>
<dbReference type="EMBL" id="JANBQF010000040">
    <property type="protein sequence ID" value="KAJ2006998.1"/>
    <property type="molecule type" value="Genomic_DNA"/>
</dbReference>
<dbReference type="GO" id="GO:0003676">
    <property type="term" value="F:nucleic acid binding"/>
    <property type="evidence" value="ECO:0007669"/>
    <property type="project" value="InterPro"/>
</dbReference>
<dbReference type="Pfam" id="PF10433">
    <property type="entry name" value="Beta-prop_RSE1_1st"/>
    <property type="match status" value="1"/>
</dbReference>
<keyword evidence="4" id="KW-0508">mRNA splicing</keyword>
<dbReference type="InterPro" id="IPR011048">
    <property type="entry name" value="Haem_d1_sf"/>
</dbReference>
<dbReference type="GO" id="GO:0006397">
    <property type="term" value="P:mRNA processing"/>
    <property type="evidence" value="ECO:0007669"/>
    <property type="project" value="UniProtKB-KW"/>
</dbReference>
<feature type="domain" description="RSE1/DDB1/CPSF1 C-terminal" evidence="7">
    <location>
        <begin position="852"/>
        <end position="1104"/>
    </location>
</feature>
<evidence type="ECO:0000256" key="2">
    <source>
        <dbReference type="ARBA" id="ARBA00022664"/>
    </source>
</evidence>
<comment type="similarity">
    <text evidence="6">Belongs to the RSE1 family.</text>
</comment>
<evidence type="ECO:0000313" key="11">
    <source>
        <dbReference type="Proteomes" id="UP001150907"/>
    </source>
</evidence>
<evidence type="ECO:0000256" key="1">
    <source>
        <dbReference type="ARBA" id="ARBA00004123"/>
    </source>
</evidence>
<proteinExistence type="inferred from homology"/>
<dbReference type="Proteomes" id="UP001150907">
    <property type="component" value="Unassembled WGS sequence"/>
</dbReference>
<dbReference type="GO" id="GO:0005681">
    <property type="term" value="C:spliceosomal complex"/>
    <property type="evidence" value="ECO:0007669"/>
    <property type="project" value="UniProtKB-KW"/>
</dbReference>
<dbReference type="SUPFAM" id="SSF51004">
    <property type="entry name" value="C-terminal (heme d1) domain of cytochrome cd1-nitrite reductase"/>
    <property type="match status" value="1"/>
</dbReference>
<dbReference type="GO" id="GO:0008380">
    <property type="term" value="P:RNA splicing"/>
    <property type="evidence" value="ECO:0007669"/>
    <property type="project" value="UniProtKB-KW"/>
</dbReference>
<keyword evidence="11" id="KW-1185">Reference proteome</keyword>
<evidence type="ECO:0000259" key="7">
    <source>
        <dbReference type="Pfam" id="PF03178"/>
    </source>
</evidence>
<dbReference type="InterPro" id="IPR015943">
    <property type="entry name" value="WD40/YVTN_repeat-like_dom_sf"/>
</dbReference>
<feature type="domain" description="RSE1/DDB1/CPSF1 first beta-propeller" evidence="8">
    <location>
        <begin position="13"/>
        <end position="389"/>
    </location>
</feature>
<dbReference type="Pfam" id="PF03178">
    <property type="entry name" value="CPSF_A"/>
    <property type="match status" value="1"/>
</dbReference>
<evidence type="ECO:0000256" key="6">
    <source>
        <dbReference type="ARBA" id="ARBA00038266"/>
    </source>
</evidence>
<keyword evidence="2" id="KW-0507">mRNA processing</keyword>
<dbReference type="Pfam" id="PF23726">
    <property type="entry name" value="Beta-prop_RSE1_2nd"/>
    <property type="match status" value="1"/>
</dbReference>
<keyword evidence="3" id="KW-0747">Spliceosome</keyword>
<dbReference type="AlphaFoldDB" id="A0A9W8BJ69"/>
<sequence>MFLYNLTLQPPTAISTAVVGHFSGEKQQEIIVARQQRLEVWRANTSTGKLTIAHSEDMFCRIRGLAQFRISGGSKDYVVVGADTGALLVLEYNSREGRFERVQYHEFGRTGLRRVVAGQYVAADPRGRAVMVAAIERSKIVYIITRDSEGRVLLASPLEASRSNTVCFDVVGVDVGYENPVFAALEAAYADETEGAGAGAGAGEGEGEDKQLVYYELDLGLNHVVRKWSAAVGGTAHRLIAVPGGSDGPSGVLVCLAGAVEFRHSSSGTDAVGAALPRRAGEAAGARGAMVVASAVHRMRGAFFILVQTEAGDLFKIRVDYGDDGAVRGVAAAYFDTVAAASSLGILRAGFLFAAAAADGGSHALYQIESLGGEDENEDEKGTTFEPRAADALQCVALADEIDSISPVIRAQVLNVAGEATAQIYALAGRGARAALKIIRHGADVAEVAASELPGTARAVWAVAADQLIAVSFADATLVLRVADDAVAEAPGGAGLDTAAPTLWLHALPDGGGLLQVTPRAVRVVARGGAVAEWVPAGGRAITCGAGAGAACVVAVRGALVWLHAARGAVREAARADVGDVTCVALAGARACVAGCGDATVRLLRLGSEETEHVGVQIEHVGVLALGGAPHAIAAVRQGGAWAAYVGLRSGVLVRARVDVAGGEVGGDVRTRVVGAGPVQVCAVADGAVLAMTPQAPWLCYAQGARVRAAPLAYDALDFAAPFSDGALVCVAAGELRILALDPHAIAPVSHASIALAHTPRAFALHPASRHFAVVEAPRRPAASLLRVLNPFDGATTCLLDIGAFAVSLAAVAFGSPAAAAFDPSAAAAPDASDSTENDLFLAVGCADPPAVRLYRWADAGTALELVHVTPIEGADEGAAPHALAAFGALLAVGVGRAVCLYGLGRRRLLRKARGVVAPRAIAALQPAGPDRLLVADVRESLLLVAVAPAGSASASSAPFRVLVEDSLPRHITCMHQLDSDTVAAGDKFGNLFVVRAPPTAAVSGVGRWESVAEFHVGDIVTSLTTCELTPGSRPVLLYTTLLGGVQIAIPLPSASDRDFFRDLEAHIRKSRLLPLSGRDHLSYRSALIPVRSFVDGDLCELFFSLPDHVRESISDQMDRTQQDIFKKIDDIRSTFAF</sequence>
<accession>A0A9W8BJ69</accession>
<evidence type="ECO:0000256" key="5">
    <source>
        <dbReference type="ARBA" id="ARBA00023242"/>
    </source>
</evidence>
<protein>
    <submittedName>
        <fullName evidence="10">Pre-mRNA-splicing factor rse1</fullName>
    </submittedName>
</protein>
<organism evidence="10 11">
    <name type="scientific">Coemansia thaxteri</name>
    <dbReference type="NCBI Taxonomy" id="2663907"/>
    <lineage>
        <taxon>Eukaryota</taxon>
        <taxon>Fungi</taxon>
        <taxon>Fungi incertae sedis</taxon>
        <taxon>Zoopagomycota</taxon>
        <taxon>Kickxellomycotina</taxon>
        <taxon>Kickxellomycetes</taxon>
        <taxon>Kickxellales</taxon>
        <taxon>Kickxellaceae</taxon>
        <taxon>Coemansia</taxon>
    </lineage>
</organism>
<reference evidence="10" key="1">
    <citation type="submission" date="2022-07" db="EMBL/GenBank/DDBJ databases">
        <title>Phylogenomic reconstructions and comparative analyses of Kickxellomycotina fungi.</title>
        <authorList>
            <person name="Reynolds N.K."/>
            <person name="Stajich J.E."/>
            <person name="Barry K."/>
            <person name="Grigoriev I.V."/>
            <person name="Crous P."/>
            <person name="Smith M.E."/>
        </authorList>
    </citation>
    <scope>NUCLEOTIDE SEQUENCE</scope>
    <source>
        <strain evidence="10">IMI 214461</strain>
    </source>
</reference>
<dbReference type="OrthoDB" id="436637at2759"/>
<evidence type="ECO:0000313" key="10">
    <source>
        <dbReference type="EMBL" id="KAJ2006998.1"/>
    </source>
</evidence>
<evidence type="ECO:0000259" key="8">
    <source>
        <dbReference type="Pfam" id="PF10433"/>
    </source>
</evidence>
<dbReference type="InterPro" id="IPR004871">
    <property type="entry name" value="RSE1/DDB1/CPSF1_C"/>
</dbReference>
<dbReference type="InterPro" id="IPR058543">
    <property type="entry name" value="Beta-prop_RSE1/DDB1/CPSF1_2nd"/>
</dbReference>
<dbReference type="Gene3D" id="2.130.10.10">
    <property type="entry name" value="YVTN repeat-like/Quinoprotein amine dehydrogenase"/>
    <property type="match status" value="2"/>
</dbReference>
<dbReference type="FunFam" id="2.130.10.10:FF:001143">
    <property type="entry name" value="Pre-mRNA-splicing factor rse-1, putative"/>
    <property type="match status" value="1"/>
</dbReference>